<organism evidence="3 4">
    <name type="scientific">Chrysophaeum taylorii</name>
    <dbReference type="NCBI Taxonomy" id="2483200"/>
    <lineage>
        <taxon>Eukaryota</taxon>
        <taxon>Sar</taxon>
        <taxon>Stramenopiles</taxon>
        <taxon>Ochrophyta</taxon>
        <taxon>Pelagophyceae</taxon>
        <taxon>Pelagomonadales</taxon>
        <taxon>Pelagomonadaceae</taxon>
        <taxon>Chrysophaeum</taxon>
    </lineage>
</organism>
<accession>A0AAD7UDZ0</accession>
<proteinExistence type="predicted"/>
<keyword evidence="4" id="KW-1185">Reference proteome</keyword>
<dbReference type="Proteomes" id="UP001230188">
    <property type="component" value="Unassembled WGS sequence"/>
</dbReference>
<dbReference type="Gene3D" id="3.40.30.10">
    <property type="entry name" value="Glutaredoxin"/>
    <property type="match status" value="1"/>
</dbReference>
<evidence type="ECO:0008006" key="5">
    <source>
        <dbReference type="Google" id="ProtNLM"/>
    </source>
</evidence>
<feature type="compositionally biased region" description="Basic residues" evidence="1">
    <location>
        <begin position="290"/>
        <end position="300"/>
    </location>
</feature>
<evidence type="ECO:0000256" key="2">
    <source>
        <dbReference type="SAM" id="SignalP"/>
    </source>
</evidence>
<feature type="signal peptide" evidence="2">
    <location>
        <begin position="1"/>
        <end position="17"/>
    </location>
</feature>
<keyword evidence="2" id="KW-0732">Signal</keyword>
<evidence type="ECO:0000313" key="3">
    <source>
        <dbReference type="EMBL" id="KAJ8602868.1"/>
    </source>
</evidence>
<feature type="region of interest" description="Disordered" evidence="1">
    <location>
        <begin position="266"/>
        <end position="310"/>
    </location>
</feature>
<gene>
    <name evidence="3" type="ORF">CTAYLR_010632</name>
</gene>
<comment type="caution">
    <text evidence="3">The sequence shown here is derived from an EMBL/GenBank/DDBJ whole genome shotgun (WGS) entry which is preliminary data.</text>
</comment>
<name>A0AAD7UDZ0_9STRA</name>
<feature type="compositionally biased region" description="Basic and acidic residues" evidence="1">
    <location>
        <begin position="301"/>
        <end position="310"/>
    </location>
</feature>
<reference evidence="3" key="1">
    <citation type="submission" date="2023-01" db="EMBL/GenBank/DDBJ databases">
        <title>Metagenome sequencing of chrysophaentin producing Chrysophaeum taylorii.</title>
        <authorList>
            <person name="Davison J."/>
            <person name="Bewley C."/>
        </authorList>
    </citation>
    <scope>NUCLEOTIDE SEQUENCE</scope>
    <source>
        <strain evidence="3">NIES-1699</strain>
    </source>
</reference>
<protein>
    <recommendedName>
        <fullName evidence="5">Thioredoxin domain-containing protein</fullName>
    </recommendedName>
</protein>
<dbReference type="AlphaFoldDB" id="A0AAD7UDZ0"/>
<sequence length="310" mass="34575">MWLFLAVLLAEGALVQELKFAADAVELTAGEDKGVGAGLVVVLGLFGPTEAKERAVFEHVMVSDDFVDGGWVAAWSSESRVRNHLQFETPTVRVYRPFGPPEAFASDWDYRELKHFVWSSSFAPVSTFPTAPSDAPEADDDEPRVVVDRNKPLNLRLHAALRQFTVPTFAVLLNREEYFNDREDEHHALRAFGKKSKGAAVVLLIDPDNPIAEPVAKLGGLDLAAVRESERPSGVFFGHHGSMPFDGLYYEEALDWALSDFYEQGAGGSTTDWERPKGRRRPVGDQPSKKSTKKTKRKKAPKPDDLRRRR</sequence>
<feature type="chain" id="PRO_5041919741" description="Thioredoxin domain-containing protein" evidence="2">
    <location>
        <begin position="18"/>
        <end position="310"/>
    </location>
</feature>
<evidence type="ECO:0000256" key="1">
    <source>
        <dbReference type="SAM" id="MobiDB-lite"/>
    </source>
</evidence>
<evidence type="ECO:0000313" key="4">
    <source>
        <dbReference type="Proteomes" id="UP001230188"/>
    </source>
</evidence>
<dbReference type="EMBL" id="JAQMWT010000364">
    <property type="protein sequence ID" value="KAJ8602868.1"/>
    <property type="molecule type" value="Genomic_DNA"/>
</dbReference>